<evidence type="ECO:0000313" key="3">
    <source>
        <dbReference type="Proteomes" id="UP000272193"/>
    </source>
</evidence>
<name>A0A3N4V480_9BURK</name>
<comment type="caution">
    <text evidence="2">The sequence shown here is derived from an EMBL/GenBank/DDBJ whole genome shotgun (WGS) entry which is preliminary data.</text>
</comment>
<dbReference type="SUPFAM" id="SSF55826">
    <property type="entry name" value="YbaK/ProRS associated domain"/>
    <property type="match status" value="1"/>
</dbReference>
<dbReference type="Gene3D" id="3.90.960.10">
    <property type="entry name" value="YbaK/aminoacyl-tRNA synthetase-associated domain"/>
    <property type="match status" value="1"/>
</dbReference>
<dbReference type="RefSeq" id="WP_124222544.1">
    <property type="nucleotide sequence ID" value="NZ_RKQL01000003.1"/>
</dbReference>
<accession>A0A3N4V480</accession>
<feature type="domain" description="YbaK/aminoacyl-tRNA synthetase-associated" evidence="1">
    <location>
        <begin position="35"/>
        <end position="153"/>
    </location>
</feature>
<reference evidence="2 3" key="1">
    <citation type="submission" date="2018-11" db="EMBL/GenBank/DDBJ databases">
        <title>Genomic Encyclopedia of Type Strains, Phase IV (KMG-IV): sequencing the most valuable type-strain genomes for metagenomic binning, comparative biology and taxonomic classification.</title>
        <authorList>
            <person name="Goeker M."/>
        </authorList>
    </citation>
    <scope>NUCLEOTIDE SEQUENCE [LARGE SCALE GENOMIC DNA]</scope>
    <source>
        <strain evidence="2 3">DSM 101684</strain>
    </source>
</reference>
<proteinExistence type="predicted"/>
<protein>
    <submittedName>
        <fullName evidence="2">Prolyl-tRNA editing enzyme YbaK/EbsC (Cys-tRNA(Pro) deacylase)</fullName>
    </submittedName>
</protein>
<dbReference type="PANTHER" id="PTHR30411:SF1">
    <property type="entry name" value="CYTOPLASMIC PROTEIN"/>
    <property type="match status" value="1"/>
</dbReference>
<dbReference type="CDD" id="cd04333">
    <property type="entry name" value="ProX_deacylase"/>
    <property type="match status" value="1"/>
</dbReference>
<dbReference type="GO" id="GO:0002161">
    <property type="term" value="F:aminoacyl-tRNA deacylase activity"/>
    <property type="evidence" value="ECO:0007669"/>
    <property type="project" value="InterPro"/>
</dbReference>
<evidence type="ECO:0000259" key="1">
    <source>
        <dbReference type="Pfam" id="PF04073"/>
    </source>
</evidence>
<sequence>MSETTTESLPTGVQRVRAVLAERGHPHAPVMLSDAARTAQQAADALGVALGQIAKSIVFRRKSDGAAVLVITSGDRRVDEKKVAARVGALGRADADFVKTQTGFSIGGVSPLGHVQPPVALIDRELFRFEEIWAAAGHPHAVFRLSPSDLERLTGAPVADVTVAPEAE</sequence>
<dbReference type="AlphaFoldDB" id="A0A3N4V480"/>
<dbReference type="OrthoDB" id="8536235at2"/>
<evidence type="ECO:0000313" key="2">
    <source>
        <dbReference type="EMBL" id="RPE67784.1"/>
    </source>
</evidence>
<dbReference type="InterPro" id="IPR036754">
    <property type="entry name" value="YbaK/aa-tRNA-synt-asso_dom_sf"/>
</dbReference>
<dbReference type="PANTHER" id="PTHR30411">
    <property type="entry name" value="CYTOPLASMIC PROTEIN"/>
    <property type="match status" value="1"/>
</dbReference>
<dbReference type="Proteomes" id="UP000272193">
    <property type="component" value="Unassembled WGS sequence"/>
</dbReference>
<dbReference type="EMBL" id="RKQL01000003">
    <property type="protein sequence ID" value="RPE67784.1"/>
    <property type="molecule type" value="Genomic_DNA"/>
</dbReference>
<organism evidence="2 3">
    <name type="scientific">Tibeticola sediminis</name>
    <dbReference type="NCBI Taxonomy" id="1917811"/>
    <lineage>
        <taxon>Bacteria</taxon>
        <taxon>Pseudomonadati</taxon>
        <taxon>Pseudomonadota</taxon>
        <taxon>Betaproteobacteria</taxon>
        <taxon>Burkholderiales</taxon>
        <taxon>Comamonadaceae</taxon>
        <taxon>Tibeticola</taxon>
    </lineage>
</organism>
<gene>
    <name evidence="2" type="ORF">EDC62_1668</name>
</gene>
<dbReference type="Pfam" id="PF04073">
    <property type="entry name" value="tRNA_edit"/>
    <property type="match status" value="1"/>
</dbReference>
<dbReference type="InterPro" id="IPR007214">
    <property type="entry name" value="YbaK/aa-tRNA-synth-assoc-dom"/>
</dbReference>
<keyword evidence="3" id="KW-1185">Reference proteome</keyword>